<gene>
    <name evidence="1" type="ORF">EVJ58_g9904</name>
</gene>
<proteinExistence type="predicted"/>
<protein>
    <submittedName>
        <fullName evidence="1">Uncharacterized protein</fullName>
    </submittedName>
</protein>
<evidence type="ECO:0000313" key="1">
    <source>
        <dbReference type="EMBL" id="TFY52632.1"/>
    </source>
</evidence>
<reference evidence="1 2" key="1">
    <citation type="submission" date="2019-01" db="EMBL/GenBank/DDBJ databases">
        <title>Genome sequencing of the rare red list fungi Fomitopsis rosea.</title>
        <authorList>
            <person name="Buettner E."/>
            <person name="Kellner H."/>
        </authorList>
    </citation>
    <scope>NUCLEOTIDE SEQUENCE [LARGE SCALE GENOMIC DNA]</scope>
    <source>
        <strain evidence="1 2">DSM 105464</strain>
    </source>
</reference>
<comment type="caution">
    <text evidence="1">The sequence shown here is derived from an EMBL/GenBank/DDBJ whole genome shotgun (WGS) entry which is preliminary data.</text>
</comment>
<evidence type="ECO:0000313" key="2">
    <source>
        <dbReference type="Proteomes" id="UP000298390"/>
    </source>
</evidence>
<organism evidence="1 2">
    <name type="scientific">Rhodofomes roseus</name>
    <dbReference type="NCBI Taxonomy" id="34475"/>
    <lineage>
        <taxon>Eukaryota</taxon>
        <taxon>Fungi</taxon>
        <taxon>Dikarya</taxon>
        <taxon>Basidiomycota</taxon>
        <taxon>Agaricomycotina</taxon>
        <taxon>Agaricomycetes</taxon>
        <taxon>Polyporales</taxon>
        <taxon>Rhodofomes</taxon>
    </lineage>
</organism>
<dbReference type="EMBL" id="SEKV01000944">
    <property type="protein sequence ID" value="TFY52632.1"/>
    <property type="molecule type" value="Genomic_DNA"/>
</dbReference>
<sequence>MFDAGSTLRIRDTPTLLIGISAHLTAMEPHLMGIPGTPENSHNRFTYLDTSVGHDDGRHLVKKELRTRDGKRYTWTLLVLTWDGQDDAVEVLINTLVEQNRLKYVGDGSKELGRMGE</sequence>
<name>A0A4Y9XSA8_9APHY</name>
<dbReference type="Proteomes" id="UP000298390">
    <property type="component" value="Unassembled WGS sequence"/>
</dbReference>
<accession>A0A4Y9XSA8</accession>
<dbReference type="AlphaFoldDB" id="A0A4Y9XSA8"/>